<evidence type="ECO:0000313" key="3">
    <source>
        <dbReference type="Proteomes" id="UP000712281"/>
    </source>
</evidence>
<gene>
    <name evidence="2" type="ORF">F2Q68_00009449</name>
</gene>
<dbReference type="Proteomes" id="UP000712281">
    <property type="component" value="Unassembled WGS sequence"/>
</dbReference>
<protein>
    <submittedName>
        <fullName evidence="2">Uncharacterized protein</fullName>
    </submittedName>
</protein>
<dbReference type="EMBL" id="QGKW02000717">
    <property type="protein sequence ID" value="KAF2596197.1"/>
    <property type="molecule type" value="Genomic_DNA"/>
</dbReference>
<dbReference type="AlphaFoldDB" id="A0A8S9KQZ0"/>
<name>A0A8S9KQZ0_BRACR</name>
<feature type="region of interest" description="Disordered" evidence="1">
    <location>
        <begin position="36"/>
        <end position="59"/>
    </location>
</feature>
<organism evidence="2 3">
    <name type="scientific">Brassica cretica</name>
    <name type="common">Mustard</name>
    <dbReference type="NCBI Taxonomy" id="69181"/>
    <lineage>
        <taxon>Eukaryota</taxon>
        <taxon>Viridiplantae</taxon>
        <taxon>Streptophyta</taxon>
        <taxon>Embryophyta</taxon>
        <taxon>Tracheophyta</taxon>
        <taxon>Spermatophyta</taxon>
        <taxon>Magnoliopsida</taxon>
        <taxon>eudicotyledons</taxon>
        <taxon>Gunneridae</taxon>
        <taxon>Pentapetalae</taxon>
        <taxon>rosids</taxon>
        <taxon>malvids</taxon>
        <taxon>Brassicales</taxon>
        <taxon>Brassicaceae</taxon>
        <taxon>Brassiceae</taxon>
        <taxon>Brassica</taxon>
    </lineage>
</organism>
<sequence length="108" mass="12757">MVSRFLHDDTDNKDLRNPLRYEVGDTRGLTCLRRDRNAVAKTETKPLSSREDGYDQKRERRRCSGDCMRRRAGGGELRQGHLECEELPMKKVRMEVVWKRRGHDLLWG</sequence>
<evidence type="ECO:0000313" key="2">
    <source>
        <dbReference type="EMBL" id="KAF2596197.1"/>
    </source>
</evidence>
<evidence type="ECO:0000256" key="1">
    <source>
        <dbReference type="SAM" id="MobiDB-lite"/>
    </source>
</evidence>
<comment type="caution">
    <text evidence="2">The sequence shown here is derived from an EMBL/GenBank/DDBJ whole genome shotgun (WGS) entry which is preliminary data.</text>
</comment>
<reference evidence="2" key="1">
    <citation type="submission" date="2019-12" db="EMBL/GenBank/DDBJ databases">
        <title>Genome sequencing and annotation of Brassica cretica.</title>
        <authorList>
            <person name="Studholme D.J."/>
            <person name="Sarris P.F."/>
        </authorList>
    </citation>
    <scope>NUCLEOTIDE SEQUENCE</scope>
    <source>
        <strain evidence="2">PFS-001/15</strain>
        <tissue evidence="2">Leaf</tissue>
    </source>
</reference>
<accession>A0A8S9KQZ0</accession>
<proteinExistence type="predicted"/>